<keyword evidence="2" id="KW-0732">Signal</keyword>
<reference evidence="3" key="1">
    <citation type="submission" date="2023-03" db="EMBL/GenBank/DDBJ databases">
        <title>Massive genome expansion in bonnet fungi (Mycena s.s.) driven by repeated elements and novel gene families across ecological guilds.</title>
        <authorList>
            <consortium name="Lawrence Berkeley National Laboratory"/>
            <person name="Harder C.B."/>
            <person name="Miyauchi S."/>
            <person name="Viragh M."/>
            <person name="Kuo A."/>
            <person name="Thoen E."/>
            <person name="Andreopoulos B."/>
            <person name="Lu D."/>
            <person name="Skrede I."/>
            <person name="Drula E."/>
            <person name="Henrissat B."/>
            <person name="Morin E."/>
            <person name="Kohler A."/>
            <person name="Barry K."/>
            <person name="LaButti K."/>
            <person name="Morin E."/>
            <person name="Salamov A."/>
            <person name="Lipzen A."/>
            <person name="Mereny Z."/>
            <person name="Hegedus B."/>
            <person name="Baldrian P."/>
            <person name="Stursova M."/>
            <person name="Weitz H."/>
            <person name="Taylor A."/>
            <person name="Grigoriev I.V."/>
            <person name="Nagy L.G."/>
            <person name="Martin F."/>
            <person name="Kauserud H."/>
        </authorList>
    </citation>
    <scope>NUCLEOTIDE SEQUENCE</scope>
    <source>
        <strain evidence="3">CBHHK182m</strain>
    </source>
</reference>
<evidence type="ECO:0000256" key="1">
    <source>
        <dbReference type="SAM" id="MobiDB-lite"/>
    </source>
</evidence>
<evidence type="ECO:0000313" key="4">
    <source>
        <dbReference type="Proteomes" id="UP001215598"/>
    </source>
</evidence>
<dbReference type="Proteomes" id="UP001215598">
    <property type="component" value="Unassembled WGS sequence"/>
</dbReference>
<evidence type="ECO:0000313" key="3">
    <source>
        <dbReference type="EMBL" id="KAJ7757501.1"/>
    </source>
</evidence>
<feature type="compositionally biased region" description="Basic and acidic residues" evidence="1">
    <location>
        <begin position="198"/>
        <end position="207"/>
    </location>
</feature>
<dbReference type="AlphaFoldDB" id="A0AAD7J9H9"/>
<comment type="caution">
    <text evidence="3">The sequence shown here is derived from an EMBL/GenBank/DDBJ whole genome shotgun (WGS) entry which is preliminary data.</text>
</comment>
<feature type="region of interest" description="Disordered" evidence="1">
    <location>
        <begin position="198"/>
        <end position="374"/>
    </location>
</feature>
<feature type="compositionally biased region" description="Low complexity" evidence="1">
    <location>
        <begin position="319"/>
        <end position="330"/>
    </location>
</feature>
<feature type="signal peptide" evidence="2">
    <location>
        <begin position="1"/>
        <end position="17"/>
    </location>
</feature>
<proteinExistence type="predicted"/>
<feature type="compositionally biased region" description="Acidic residues" evidence="1">
    <location>
        <begin position="242"/>
        <end position="260"/>
    </location>
</feature>
<evidence type="ECO:0000256" key="2">
    <source>
        <dbReference type="SAM" id="SignalP"/>
    </source>
</evidence>
<protein>
    <submittedName>
        <fullName evidence="3">Uncharacterized protein</fullName>
    </submittedName>
</protein>
<sequence>MFPHQLLLASCLCVVSCCDFTELLVSIFYTPMLQSEALTYVGTIPNPLTDKISHYEWYYGLDAGGFPSPFKKHPGVAIHTLELGFLTYCREKCTNAVRFHAAFDKFHAGLWDHVNSDSPHLPYLDFLVPFGNVYRGRRLGDCHDKPYFLFCQSKLGLTNKHLLFFRALERRFANPRREGVWRDIGQRLDATKYNDDLNLKEGRHEDQPTAEDLAFIDDSGVSSSETEAEDSEEESELKGDSDSEDDSDAEESSDVSDSDDSNSTISRDSELLAGESGEALAVNEEKLDIPEQLVNPPRLSPATASNKRKRSEHRTVAGSSAESDSSIDSSTARRPQTRLLTQAAAAALAGAETPDRKLGRVKKKRHTSNDETGVVAEPPIVTNSEPLSSQRPGGHQQVPILMKEARTWTTGKLLWIAPSPPASVEDSIDGRRRIRVKEVVEQILRETSRRTIQLIPI</sequence>
<gene>
    <name evidence="3" type="ORF">B0H16DRAFT_1457677</name>
</gene>
<feature type="compositionally biased region" description="Acidic residues" evidence="1">
    <location>
        <begin position="226"/>
        <end position="235"/>
    </location>
</feature>
<organism evidence="3 4">
    <name type="scientific">Mycena metata</name>
    <dbReference type="NCBI Taxonomy" id="1033252"/>
    <lineage>
        <taxon>Eukaryota</taxon>
        <taxon>Fungi</taxon>
        <taxon>Dikarya</taxon>
        <taxon>Basidiomycota</taxon>
        <taxon>Agaricomycotina</taxon>
        <taxon>Agaricomycetes</taxon>
        <taxon>Agaricomycetidae</taxon>
        <taxon>Agaricales</taxon>
        <taxon>Marasmiineae</taxon>
        <taxon>Mycenaceae</taxon>
        <taxon>Mycena</taxon>
    </lineage>
</organism>
<dbReference type="EMBL" id="JARKIB010000044">
    <property type="protein sequence ID" value="KAJ7757501.1"/>
    <property type="molecule type" value="Genomic_DNA"/>
</dbReference>
<name>A0AAD7J9H9_9AGAR</name>
<accession>A0AAD7J9H9</accession>
<keyword evidence="4" id="KW-1185">Reference proteome</keyword>
<feature type="chain" id="PRO_5042170827" evidence="2">
    <location>
        <begin position="18"/>
        <end position="457"/>
    </location>
</feature>